<reference evidence="2" key="1">
    <citation type="submission" date="2020-01" db="EMBL/GenBank/DDBJ databases">
        <title>Genome sequence of Kobresia littledalei, the first chromosome-level genome in the family Cyperaceae.</title>
        <authorList>
            <person name="Qu G."/>
        </authorList>
    </citation>
    <scope>NUCLEOTIDE SEQUENCE</scope>
    <source>
        <strain evidence="2">C.B.Clarke</strain>
        <tissue evidence="2">Leaf</tissue>
    </source>
</reference>
<accession>A0A833V4D7</accession>
<evidence type="ECO:0000256" key="1">
    <source>
        <dbReference type="SAM" id="MobiDB-lite"/>
    </source>
</evidence>
<dbReference type="OrthoDB" id="1908944at2759"/>
<sequence length="598" mass="68367">MVTNQNEPSSAHDHTVGYVQKAHGTSHVSDCSRCDVFDTSGEELTLDNFKENRKRFPCDVSSDNAGCKRTKQIDNMDSFQGSPSSDEVAYSGSYDLPWTNLSSPIWVPTFPNYCDYQTVTRCSKVKELSSPVHEPSPVHEYPSHRSVAIGLNHQALIPDWNPSSVNDNDGDSEKWIRYCVSPLNNVDPFPSRSICCDCPDEGSMRCVRQHIAEAREDIRRVFGQEKFEKLGFCDIGEEVALKWTAEEEKLFQEVVSSNPKSMDKNFWDDLPCAFPNKSSRDLVSYYFNVFILRKRAAQNRWDLTHIDSDDDEWEEPDSKSHVDEEEEEEEQEEDEQENESAIESLSDRDDFMCNNVYIREDRSEQSAEDEYYRSAIVGDGECKEWSYFDFGVLGEDGNTDSCTSFDESLHCVDANNGFSVVSNHGIFDDLRVCDIDFPSGNGVDDFLSTYNVVDGVLGMEAWDNYDIRGDESGTEVNFFLYRIRETEHANFVRALNPLALKKIKRNFIIFDPPHLAAPPANCNLRQELERASVRPIRGDIEQFCLLRKRRKLSSHVLLSKFRQNLFQRAFILIDHKGQPLAKFKDLVAQLDEKTSGKT</sequence>
<dbReference type="InterPro" id="IPR001005">
    <property type="entry name" value="SANT/Myb"/>
</dbReference>
<keyword evidence="3" id="KW-1185">Reference proteome</keyword>
<comment type="caution">
    <text evidence="2">The sequence shown here is derived from an EMBL/GenBank/DDBJ whole genome shotgun (WGS) entry which is preliminary data.</text>
</comment>
<evidence type="ECO:0000313" key="2">
    <source>
        <dbReference type="EMBL" id="KAF3323367.1"/>
    </source>
</evidence>
<dbReference type="PANTHER" id="PTHR46872">
    <property type="entry name" value="DNA BINDING PROTEIN"/>
    <property type="match status" value="1"/>
</dbReference>
<dbReference type="Proteomes" id="UP000623129">
    <property type="component" value="Unassembled WGS sequence"/>
</dbReference>
<protein>
    <submittedName>
        <fullName evidence="2">AT-rich interactive domain-containing protein 2</fullName>
    </submittedName>
</protein>
<gene>
    <name evidence="2" type="ORF">FCM35_KLT12098</name>
</gene>
<dbReference type="EMBL" id="SWLB01000023">
    <property type="protein sequence ID" value="KAF3323367.1"/>
    <property type="molecule type" value="Genomic_DNA"/>
</dbReference>
<dbReference type="PANTHER" id="PTHR46872:SF10">
    <property type="entry name" value="MYB-LIKE DOMAIN-CONTAINING PROTEIN"/>
    <property type="match status" value="1"/>
</dbReference>
<dbReference type="CDD" id="cd00167">
    <property type="entry name" value="SANT"/>
    <property type="match status" value="1"/>
</dbReference>
<evidence type="ECO:0000313" key="3">
    <source>
        <dbReference type="Proteomes" id="UP000623129"/>
    </source>
</evidence>
<name>A0A833V4D7_9POAL</name>
<feature type="compositionally biased region" description="Acidic residues" evidence="1">
    <location>
        <begin position="323"/>
        <end position="340"/>
    </location>
</feature>
<feature type="region of interest" description="Disordered" evidence="1">
    <location>
        <begin position="307"/>
        <end position="344"/>
    </location>
</feature>
<dbReference type="AlphaFoldDB" id="A0A833V4D7"/>
<proteinExistence type="predicted"/>
<organism evidence="2 3">
    <name type="scientific">Carex littledalei</name>
    <dbReference type="NCBI Taxonomy" id="544730"/>
    <lineage>
        <taxon>Eukaryota</taxon>
        <taxon>Viridiplantae</taxon>
        <taxon>Streptophyta</taxon>
        <taxon>Embryophyta</taxon>
        <taxon>Tracheophyta</taxon>
        <taxon>Spermatophyta</taxon>
        <taxon>Magnoliopsida</taxon>
        <taxon>Liliopsida</taxon>
        <taxon>Poales</taxon>
        <taxon>Cyperaceae</taxon>
        <taxon>Cyperoideae</taxon>
        <taxon>Cariceae</taxon>
        <taxon>Carex</taxon>
        <taxon>Carex subgen. Euthyceras</taxon>
    </lineage>
</organism>